<dbReference type="AlphaFoldDB" id="A0AB34KCZ0"/>
<accession>A0AB34KCZ0</accession>
<sequence>MNVSEPLLGNCFSQPCAVSMHYFWAAMKTNTSFNNSSHLQQSLVDALEAHSKTVVNQCKLLTHVWMPSEVTALLHKIAGRRLACIYRAIDGDYPALAADVARYAVVYLYGGIYQDVELVMGAKALCETLALLRHVDVVLDVNMNGHRGAPYVRNTNLAARPRTKIMHTILKIALHRLETRFMLERSVIQGQAGSNASLQAFLKGPDTLYRIGTMSLREFAGFHLFLNRSNSSLDRLPPDGLARGCFAAGAHCTGADLERACPVGVCTVGTPNPPGSETMQTSLGRALVTLSGVR</sequence>
<protein>
    <submittedName>
        <fullName evidence="1">Uncharacterized protein</fullName>
    </submittedName>
</protein>
<dbReference type="Gene3D" id="3.90.550.20">
    <property type="match status" value="1"/>
</dbReference>
<keyword evidence="2" id="KW-1185">Reference proteome</keyword>
<organism evidence="1 2">
    <name type="scientific">Prymnesium parvum</name>
    <name type="common">Toxic golden alga</name>
    <dbReference type="NCBI Taxonomy" id="97485"/>
    <lineage>
        <taxon>Eukaryota</taxon>
        <taxon>Haptista</taxon>
        <taxon>Haptophyta</taxon>
        <taxon>Prymnesiophyceae</taxon>
        <taxon>Prymnesiales</taxon>
        <taxon>Prymnesiaceae</taxon>
        <taxon>Prymnesium</taxon>
    </lineage>
</organism>
<dbReference type="SUPFAM" id="SSF53448">
    <property type="entry name" value="Nucleotide-diphospho-sugar transferases"/>
    <property type="match status" value="1"/>
</dbReference>
<dbReference type="EMBL" id="JBGBPQ010000001">
    <property type="protein sequence ID" value="KAL1530379.1"/>
    <property type="molecule type" value="Genomic_DNA"/>
</dbReference>
<comment type="caution">
    <text evidence="1">The sequence shown here is derived from an EMBL/GenBank/DDBJ whole genome shotgun (WGS) entry which is preliminary data.</text>
</comment>
<evidence type="ECO:0000313" key="1">
    <source>
        <dbReference type="EMBL" id="KAL1530379.1"/>
    </source>
</evidence>
<evidence type="ECO:0000313" key="2">
    <source>
        <dbReference type="Proteomes" id="UP001515480"/>
    </source>
</evidence>
<proteinExistence type="predicted"/>
<name>A0AB34KCZ0_PRYPA</name>
<gene>
    <name evidence="1" type="ORF">AB1Y20_001286</name>
</gene>
<dbReference type="Proteomes" id="UP001515480">
    <property type="component" value="Unassembled WGS sequence"/>
</dbReference>
<dbReference type="InterPro" id="IPR029044">
    <property type="entry name" value="Nucleotide-diphossugar_trans"/>
</dbReference>
<reference evidence="1 2" key="1">
    <citation type="journal article" date="2024" name="Science">
        <title>Giant polyketide synthase enzymes in the biosynthesis of giant marine polyether toxins.</title>
        <authorList>
            <person name="Fallon T.R."/>
            <person name="Shende V.V."/>
            <person name="Wierzbicki I.H."/>
            <person name="Pendleton A.L."/>
            <person name="Watervoot N.F."/>
            <person name="Auber R.P."/>
            <person name="Gonzalez D.J."/>
            <person name="Wisecaver J.H."/>
            <person name="Moore B.S."/>
        </authorList>
    </citation>
    <scope>NUCLEOTIDE SEQUENCE [LARGE SCALE GENOMIC DNA]</scope>
    <source>
        <strain evidence="1 2">12B1</strain>
    </source>
</reference>